<dbReference type="WBParaSite" id="MBELARI_LOCUS12827">
    <property type="protein sequence ID" value="MBELARI_LOCUS12827"/>
    <property type="gene ID" value="MBELARI_LOCUS12827"/>
</dbReference>
<dbReference type="InterPro" id="IPR022353">
    <property type="entry name" value="Insulin_CS"/>
</dbReference>
<dbReference type="InterPro" id="IPR036438">
    <property type="entry name" value="Insulin-like_sf"/>
</dbReference>
<keyword evidence="4" id="KW-1185">Reference proteome</keyword>
<dbReference type="Proteomes" id="UP000887575">
    <property type="component" value="Unassembled WGS sequence"/>
</dbReference>
<dbReference type="PROSITE" id="PS00262">
    <property type="entry name" value="INSULIN"/>
    <property type="match status" value="1"/>
</dbReference>
<protein>
    <submittedName>
        <fullName evidence="5">Uncharacterized protein</fullName>
    </submittedName>
</protein>
<comment type="similarity">
    <text evidence="1">Belongs to the insulin family.</text>
</comment>
<feature type="signal peptide" evidence="3">
    <location>
        <begin position="1"/>
        <end position="24"/>
    </location>
</feature>
<proteinExistence type="inferred from homology"/>
<evidence type="ECO:0000256" key="1">
    <source>
        <dbReference type="ARBA" id="ARBA00009034"/>
    </source>
</evidence>
<feature type="chain" id="PRO_5042191380" evidence="3">
    <location>
        <begin position="25"/>
        <end position="127"/>
    </location>
</feature>
<dbReference type="SUPFAM" id="SSF56994">
    <property type="entry name" value="Insulin-like"/>
    <property type="match status" value="1"/>
</dbReference>
<dbReference type="AlphaFoldDB" id="A0AAF3EFU1"/>
<name>A0AAF3EFU1_9BILA</name>
<evidence type="ECO:0000256" key="3">
    <source>
        <dbReference type="SAM" id="SignalP"/>
    </source>
</evidence>
<organism evidence="4 5">
    <name type="scientific">Mesorhabditis belari</name>
    <dbReference type="NCBI Taxonomy" id="2138241"/>
    <lineage>
        <taxon>Eukaryota</taxon>
        <taxon>Metazoa</taxon>
        <taxon>Ecdysozoa</taxon>
        <taxon>Nematoda</taxon>
        <taxon>Chromadorea</taxon>
        <taxon>Rhabditida</taxon>
        <taxon>Rhabditina</taxon>
        <taxon>Rhabditomorpha</taxon>
        <taxon>Rhabditoidea</taxon>
        <taxon>Rhabditidae</taxon>
        <taxon>Mesorhabditinae</taxon>
        <taxon>Mesorhabditis</taxon>
    </lineage>
</organism>
<reference evidence="5" key="1">
    <citation type="submission" date="2024-02" db="UniProtKB">
        <authorList>
            <consortium name="WormBaseParasite"/>
        </authorList>
    </citation>
    <scope>IDENTIFICATION</scope>
</reference>
<evidence type="ECO:0000313" key="4">
    <source>
        <dbReference type="Proteomes" id="UP000887575"/>
    </source>
</evidence>
<sequence>MSSSLVFWIFLVVPFCFLIKNNDAASPNSSRIRKSRELINLLRENGRLRMCPPGGSSFTMAWSMACSMRRKRDVDDVIDEKTDDALIGNRDRRAFIAPSIRQLQRICCSRGCTVSDLLGYCGPLSGW</sequence>
<evidence type="ECO:0000313" key="5">
    <source>
        <dbReference type="WBParaSite" id="MBELARI_LOCUS12827"/>
    </source>
</evidence>
<keyword evidence="2 3" id="KW-0732">Signal</keyword>
<evidence type="ECO:0000256" key="2">
    <source>
        <dbReference type="ARBA" id="ARBA00022729"/>
    </source>
</evidence>
<accession>A0AAF3EFU1</accession>